<dbReference type="EC" id="3.2.1.17" evidence="6"/>
<keyword evidence="8" id="KW-1185">Reference proteome</keyword>
<dbReference type="InterPro" id="IPR002196">
    <property type="entry name" value="Glyco_hydro_24"/>
</dbReference>
<dbReference type="InterPro" id="IPR034690">
    <property type="entry name" value="Endolysin_T4_type"/>
</dbReference>
<dbReference type="InterPro" id="IPR023346">
    <property type="entry name" value="Lysozyme-like_dom_sf"/>
</dbReference>
<dbReference type="EMBL" id="CP098736">
    <property type="protein sequence ID" value="USE79472.1"/>
    <property type="molecule type" value="Genomic_DNA"/>
</dbReference>
<evidence type="ECO:0000256" key="3">
    <source>
        <dbReference type="ARBA" id="ARBA00022638"/>
    </source>
</evidence>
<comment type="catalytic activity">
    <reaction evidence="1 6">
        <text>Hydrolysis of (1-&gt;4)-beta-linkages between N-acetylmuramic acid and N-acetyl-D-glucosamine residues in a peptidoglycan and between N-acetyl-D-glucosamine residues in chitodextrins.</text>
        <dbReference type="EC" id="3.2.1.17"/>
    </reaction>
</comment>
<evidence type="ECO:0000313" key="7">
    <source>
        <dbReference type="EMBL" id="USE79472.1"/>
    </source>
</evidence>
<evidence type="ECO:0000256" key="2">
    <source>
        <dbReference type="ARBA" id="ARBA00022529"/>
    </source>
</evidence>
<dbReference type="HAMAP" id="MF_04136">
    <property type="entry name" value="SAR_ENDOLYSIN"/>
    <property type="match status" value="1"/>
</dbReference>
<dbReference type="InterPro" id="IPR023347">
    <property type="entry name" value="Lysozyme_dom_sf"/>
</dbReference>
<accession>A0ABY4VQC3</accession>
<gene>
    <name evidence="7" type="ORF">NDR89_23055</name>
</gene>
<dbReference type="CDD" id="cd16900">
    <property type="entry name" value="endolysin_R21-like"/>
    <property type="match status" value="1"/>
</dbReference>
<evidence type="ECO:0000256" key="4">
    <source>
        <dbReference type="ARBA" id="ARBA00022801"/>
    </source>
</evidence>
<dbReference type="RefSeq" id="WP_252252930.1">
    <property type="nucleotide sequence ID" value="NZ_CP098736.1"/>
</dbReference>
<dbReference type="Pfam" id="PF00959">
    <property type="entry name" value="Phage_lysozyme"/>
    <property type="match status" value="1"/>
</dbReference>
<keyword evidence="5 6" id="KW-0326">Glycosidase</keyword>
<dbReference type="PANTHER" id="PTHR38107">
    <property type="match status" value="1"/>
</dbReference>
<keyword evidence="3 6" id="KW-0081">Bacteriolytic enzyme</keyword>
<protein>
    <recommendedName>
        <fullName evidence="6">Lysozyme</fullName>
        <ecNumber evidence="6">3.2.1.17</ecNumber>
    </recommendedName>
</protein>
<dbReference type="InterPro" id="IPR051018">
    <property type="entry name" value="Bacteriophage_GH24"/>
</dbReference>
<dbReference type="InterPro" id="IPR043688">
    <property type="entry name" value="SAR_endolysin-like"/>
</dbReference>
<reference evidence="7" key="1">
    <citation type="submission" date="2022-06" db="EMBL/GenBank/DDBJ databases">
        <title>Complete genome sequence and characterization of Cupriavidus gilardii QJ1 isolated from contaminating cells.</title>
        <authorList>
            <person name="Qi J."/>
        </authorList>
    </citation>
    <scope>NUCLEOTIDE SEQUENCE</scope>
    <source>
        <strain evidence="7">QJ1</strain>
    </source>
</reference>
<dbReference type="Proteomes" id="UP001056648">
    <property type="component" value="Chromosome 2"/>
</dbReference>
<evidence type="ECO:0000256" key="6">
    <source>
        <dbReference type="RuleBase" id="RU003788"/>
    </source>
</evidence>
<proteinExistence type="inferred from homology"/>
<comment type="similarity">
    <text evidence="6">Belongs to the glycosyl hydrolase 24 family.</text>
</comment>
<dbReference type="HAMAP" id="MF_04110">
    <property type="entry name" value="ENDOLYSIN_T4"/>
    <property type="match status" value="1"/>
</dbReference>
<evidence type="ECO:0000256" key="5">
    <source>
        <dbReference type="ARBA" id="ARBA00023295"/>
    </source>
</evidence>
<sequence>MNSDLRTRLIAAGIAAAVPLVAAFEGLRQTAYLDPVGIPTACFGSTKGVRLGQVYTREQCDDLLAKDLLEANAGVDSCVRVPLTEGQRTAFVSFAYNVGRGKFCGSTLVRKLNAGDYAGACNELTRWVYAKGIKLPGLVKRREKERATCLGGAV</sequence>
<keyword evidence="2 6" id="KW-0929">Antimicrobial</keyword>
<keyword evidence="4 6" id="KW-0378">Hydrolase</keyword>
<evidence type="ECO:0000256" key="1">
    <source>
        <dbReference type="ARBA" id="ARBA00000632"/>
    </source>
</evidence>
<dbReference type="PANTHER" id="PTHR38107:SF3">
    <property type="entry name" value="LYSOZYME RRRD-RELATED"/>
    <property type="match status" value="1"/>
</dbReference>
<name>A0ABY4VQC3_9BURK</name>
<dbReference type="SUPFAM" id="SSF53955">
    <property type="entry name" value="Lysozyme-like"/>
    <property type="match status" value="1"/>
</dbReference>
<dbReference type="Gene3D" id="1.10.530.40">
    <property type="match status" value="1"/>
</dbReference>
<evidence type="ECO:0000313" key="8">
    <source>
        <dbReference type="Proteomes" id="UP001056648"/>
    </source>
</evidence>
<organism evidence="7 8">
    <name type="scientific">Cupriavidus gilardii</name>
    <dbReference type="NCBI Taxonomy" id="82541"/>
    <lineage>
        <taxon>Bacteria</taxon>
        <taxon>Pseudomonadati</taxon>
        <taxon>Pseudomonadota</taxon>
        <taxon>Betaproteobacteria</taxon>
        <taxon>Burkholderiales</taxon>
        <taxon>Burkholderiaceae</taxon>
        <taxon>Cupriavidus</taxon>
    </lineage>
</organism>